<dbReference type="InterPro" id="IPR034074">
    <property type="entry name" value="Y4bN_pept_dom"/>
</dbReference>
<dbReference type="PANTHER" id="PTHR43806">
    <property type="entry name" value="PEPTIDASE S8"/>
    <property type="match status" value="1"/>
</dbReference>
<dbReference type="InterPro" id="IPR036852">
    <property type="entry name" value="Peptidase_S8/S53_dom_sf"/>
</dbReference>
<comment type="similarity">
    <text evidence="1">Belongs to the peptidase S8 family.</text>
</comment>
<evidence type="ECO:0000313" key="6">
    <source>
        <dbReference type="EMBL" id="AGS51559.1"/>
    </source>
</evidence>
<dbReference type="CDD" id="cd04847">
    <property type="entry name" value="Peptidases_S8_Subtilisin_like_2"/>
    <property type="match status" value="1"/>
</dbReference>
<evidence type="ECO:0000256" key="4">
    <source>
        <dbReference type="ARBA" id="ARBA00022825"/>
    </source>
</evidence>
<feature type="domain" description="Peptidase S8/S53" evidence="5">
    <location>
        <begin position="264"/>
        <end position="543"/>
    </location>
</feature>
<dbReference type="InterPro" id="IPR023828">
    <property type="entry name" value="Peptidase_S8_Ser-AS"/>
</dbReference>
<dbReference type="InterPro" id="IPR050131">
    <property type="entry name" value="Peptidase_S8_subtilisin-like"/>
</dbReference>
<name>A0A806KFJ5_9BACT</name>
<dbReference type="PANTHER" id="PTHR43806:SF11">
    <property type="entry name" value="CEREVISIN-RELATED"/>
    <property type="match status" value="1"/>
</dbReference>
<evidence type="ECO:0000256" key="2">
    <source>
        <dbReference type="ARBA" id="ARBA00022670"/>
    </source>
</evidence>
<dbReference type="EMBL" id="JQ844164">
    <property type="protein sequence ID" value="AGS51559.1"/>
    <property type="molecule type" value="Genomic_DNA"/>
</dbReference>
<keyword evidence="3" id="KW-0378">Hydrolase</keyword>
<dbReference type="PROSITE" id="PS00138">
    <property type="entry name" value="SUBTILASE_SER"/>
    <property type="match status" value="1"/>
</dbReference>
<dbReference type="SUPFAM" id="SSF52743">
    <property type="entry name" value="Subtilisin-like"/>
    <property type="match status" value="1"/>
</dbReference>
<dbReference type="GO" id="GO:0006508">
    <property type="term" value="P:proteolysis"/>
    <property type="evidence" value="ECO:0007669"/>
    <property type="project" value="UniProtKB-KW"/>
</dbReference>
<dbReference type="PRINTS" id="PR00723">
    <property type="entry name" value="SUBTILISIN"/>
</dbReference>
<organism evidence="6">
    <name type="scientific">uncultured bacterium contig00004</name>
    <dbReference type="NCBI Taxonomy" id="1181496"/>
    <lineage>
        <taxon>Bacteria</taxon>
        <taxon>environmental samples</taxon>
    </lineage>
</organism>
<dbReference type="AlphaFoldDB" id="A0A806KFJ5"/>
<dbReference type="GO" id="GO:0004252">
    <property type="term" value="F:serine-type endopeptidase activity"/>
    <property type="evidence" value="ECO:0007669"/>
    <property type="project" value="InterPro"/>
</dbReference>
<dbReference type="Gene3D" id="3.40.50.200">
    <property type="entry name" value="Peptidase S8/S53 domain"/>
    <property type="match status" value="1"/>
</dbReference>
<accession>A0A806KFJ5</accession>
<keyword evidence="2 6" id="KW-0645">Protease</keyword>
<keyword evidence="4" id="KW-0720">Serine protease</keyword>
<dbReference type="InterPro" id="IPR015500">
    <property type="entry name" value="Peptidase_S8_subtilisin-rel"/>
</dbReference>
<evidence type="ECO:0000256" key="1">
    <source>
        <dbReference type="ARBA" id="ARBA00011073"/>
    </source>
</evidence>
<sequence length="615" mass="68258">MNNEQLAHLWIPDEEAHKLTKDLTSRPKQRNISFKEHGSKLSRNLQQIKTDIDKLGRNNSLADSGIIVLGVELQEGEKVQDKDDLFASNGMKVNAVRDTRNAIVSITPSQYQKLNERIDAYSNNGTYRTSFENVESFKPYTGQVKDSNAIKKNVAMEKPPVTIDIQLMLIPNLDREIYQNVIDKLTQRTEEIQGKIESVYYLSDDTPVIRAIIPSVVLSGYEDDPAVYRIEETSFFTIDADPNETVDLTNLILNPEININELPIVAILDSGVSFPSNFVSLIASQWQPKLSSAGGGIGDSIHGTKVAGNAVFRYLKQNINGNVITPRARIIDCNILTGSVPQDIFLQRIREAVITFENTAKIFNLSANANGVPIEGDKMSILGYELDALQYKYGIQFVVSAGNHNLWQFEDSLTNIINDDDTRISSPADSMLSIVVGSVVGENHKDSLSQKDEIAPYSRRGPGFIGFSKPDISAYAGTLIFLQGKKIVPKDDYSLVLSKKGVLEPDAGTSYSAPIIAGDIAEISSFLPNNDILLAKALLYQEVTPLWDIDTTNDDELSEWHNRYGRGISNLEYSKYSSTSRVTLLRTGTLNRRTKERVSIYMPPVLAAQKGRNTA</sequence>
<protein>
    <submittedName>
        <fullName evidence="6">Putative serine protease</fullName>
    </submittedName>
</protein>
<dbReference type="InterPro" id="IPR000209">
    <property type="entry name" value="Peptidase_S8/S53_dom"/>
</dbReference>
<evidence type="ECO:0000256" key="3">
    <source>
        <dbReference type="ARBA" id="ARBA00022801"/>
    </source>
</evidence>
<proteinExistence type="inferred from homology"/>
<reference evidence="6" key="1">
    <citation type="submission" date="2012-03" db="EMBL/GenBank/DDBJ databases">
        <title>Functional metagenomics reveals considerable lignocellulase gene clusters in the gut microbiome of a wood-feeding higher termite.</title>
        <authorList>
            <person name="Liu N."/>
        </authorList>
    </citation>
    <scope>NUCLEOTIDE SEQUENCE</scope>
</reference>
<evidence type="ECO:0000259" key="5">
    <source>
        <dbReference type="Pfam" id="PF00082"/>
    </source>
</evidence>
<dbReference type="Pfam" id="PF00082">
    <property type="entry name" value="Peptidase_S8"/>
    <property type="match status" value="1"/>
</dbReference>